<dbReference type="GO" id="GO:0005737">
    <property type="term" value="C:cytoplasm"/>
    <property type="evidence" value="ECO:0007669"/>
    <property type="project" value="TreeGrafter"/>
</dbReference>
<comment type="function">
    <text evidence="12 13">RNA polymerase that catalyzes the synthesis of short RNA molecules used as primers for DNA polymerase during DNA replication.</text>
</comment>
<keyword evidence="2 12" id="KW-0639">Primosome</keyword>
<dbReference type="GO" id="GO:0008270">
    <property type="term" value="F:zinc ion binding"/>
    <property type="evidence" value="ECO:0007669"/>
    <property type="project" value="UniProtKB-UniRule"/>
</dbReference>
<dbReference type="InterPro" id="IPR002694">
    <property type="entry name" value="Znf_CHC2"/>
</dbReference>
<keyword evidence="10 12" id="KW-0238">DNA-binding</keyword>
<keyword evidence="5 12" id="KW-0235">DNA replication</keyword>
<protein>
    <recommendedName>
        <fullName evidence="12 13">DNA primase</fullName>
        <ecNumber evidence="12">2.7.7.101</ecNumber>
    </recommendedName>
</protein>
<dbReference type="InterPro" id="IPR030846">
    <property type="entry name" value="DnaG_bac"/>
</dbReference>
<dbReference type="PROSITE" id="PS50880">
    <property type="entry name" value="TOPRIM"/>
    <property type="match status" value="1"/>
</dbReference>
<comment type="domain">
    <text evidence="12">Contains an N-terminal zinc-binding domain, a central core domain that contains the primase activity, and a C-terminal DnaB-binding domain.</text>
</comment>
<dbReference type="Pfam" id="PF01807">
    <property type="entry name" value="Zn_ribbon_DnaG"/>
    <property type="match status" value="1"/>
</dbReference>
<keyword evidence="3 12" id="KW-0808">Transferase</keyword>
<dbReference type="InterPro" id="IPR006171">
    <property type="entry name" value="TOPRIM_dom"/>
</dbReference>
<dbReference type="PIRSF" id="PIRSF002811">
    <property type="entry name" value="DnaG"/>
    <property type="match status" value="1"/>
</dbReference>
<feature type="zinc finger region" description="CHC2-type" evidence="12 14">
    <location>
        <begin position="35"/>
        <end position="59"/>
    </location>
</feature>
<evidence type="ECO:0000256" key="13">
    <source>
        <dbReference type="PIRNR" id="PIRNR002811"/>
    </source>
</evidence>
<comment type="similarity">
    <text evidence="12 13">Belongs to the DnaG primase family.</text>
</comment>
<keyword evidence="1 12" id="KW-0240">DNA-directed RNA polymerase</keyword>
<dbReference type="EC" id="2.7.7.101" evidence="12"/>
<dbReference type="InterPro" id="IPR050219">
    <property type="entry name" value="DnaG_primase"/>
</dbReference>
<evidence type="ECO:0000256" key="2">
    <source>
        <dbReference type="ARBA" id="ARBA00022515"/>
    </source>
</evidence>
<dbReference type="Pfam" id="PF10410">
    <property type="entry name" value="DnaB_bind"/>
    <property type="match status" value="1"/>
</dbReference>
<keyword evidence="8 12" id="KW-0862">Zinc</keyword>
<evidence type="ECO:0000313" key="16">
    <source>
        <dbReference type="EMBL" id="KKS03844.1"/>
    </source>
</evidence>
<keyword evidence="6 12" id="KW-0479">Metal-binding</keyword>
<dbReference type="InterPro" id="IPR036977">
    <property type="entry name" value="DNA_primase_Znf_CHC2"/>
</dbReference>
<accession>A0A0G0VSI2</accession>
<dbReference type="SUPFAM" id="SSF56731">
    <property type="entry name" value="DNA primase core"/>
    <property type="match status" value="1"/>
</dbReference>
<dbReference type="Gene3D" id="3.40.1360.10">
    <property type="match status" value="1"/>
</dbReference>
<dbReference type="GO" id="GO:0000428">
    <property type="term" value="C:DNA-directed RNA polymerase complex"/>
    <property type="evidence" value="ECO:0007669"/>
    <property type="project" value="UniProtKB-KW"/>
</dbReference>
<evidence type="ECO:0000256" key="11">
    <source>
        <dbReference type="ARBA" id="ARBA00023163"/>
    </source>
</evidence>
<dbReference type="PANTHER" id="PTHR30313">
    <property type="entry name" value="DNA PRIMASE"/>
    <property type="match status" value="1"/>
</dbReference>
<proteinExistence type="inferred from homology"/>
<dbReference type="NCBIfam" id="TIGR01391">
    <property type="entry name" value="dnaG"/>
    <property type="match status" value="1"/>
</dbReference>
<dbReference type="InterPro" id="IPR019475">
    <property type="entry name" value="DNA_primase_DnaB-bd"/>
</dbReference>
<dbReference type="GO" id="GO:0006269">
    <property type="term" value="P:DNA replication, synthesis of primer"/>
    <property type="evidence" value="ECO:0007669"/>
    <property type="project" value="UniProtKB-UniRule"/>
</dbReference>
<dbReference type="SUPFAM" id="SSF57783">
    <property type="entry name" value="Zinc beta-ribbon"/>
    <property type="match status" value="1"/>
</dbReference>
<dbReference type="FunFam" id="3.90.580.10:FF:000001">
    <property type="entry name" value="DNA primase"/>
    <property type="match status" value="1"/>
</dbReference>
<dbReference type="PANTHER" id="PTHR30313:SF2">
    <property type="entry name" value="DNA PRIMASE"/>
    <property type="match status" value="1"/>
</dbReference>
<evidence type="ECO:0000256" key="5">
    <source>
        <dbReference type="ARBA" id="ARBA00022705"/>
    </source>
</evidence>
<organism evidence="16 17">
    <name type="scientific">Candidatus Curtissbacteria bacterium GW2011_GWA2_41_24</name>
    <dbReference type="NCBI Taxonomy" id="1618411"/>
    <lineage>
        <taxon>Bacteria</taxon>
        <taxon>Candidatus Curtissiibacteriota</taxon>
    </lineage>
</organism>
<dbReference type="InterPro" id="IPR034151">
    <property type="entry name" value="TOPRIM_DnaG_bac"/>
</dbReference>
<keyword evidence="11 12" id="KW-0804">Transcription</keyword>
<dbReference type="SMART" id="SM00493">
    <property type="entry name" value="TOPRIM"/>
    <property type="match status" value="1"/>
</dbReference>
<sequence length="614" mass="68787">MEDQVAEVKSKVDIVEVISSYIPLKKTGRNFAALCPFHSEKTPSLMISPDRQVFKCFGCGEAGDVFTFLEKMEGWDFREVLEELAKRVGVKLKSFVPSDKSQEREKLISINSLTGKFYAHLLNEHPIGKKAREYLESRGIKKSLWLKFGLGFAPDSWETVSQFLAKRGYSLADIAMAGLVVSRQGDGQAKDRQGFYDRFRNRLIFPLKDNRGTTLGFSARLLGESKEAKYINSPETPIFNKGSLLFGMDIARSAIREKNQALLVEGEFDVLSSHQIGIENVVASKGTALTERQAALLSRTCENVALCFDTDLAGDAAAHRGIELLDLAGVSVKVVRLGKFGPSSTASSDSAYLSGAKYKDPDEFSQKDPAGFKKAIAGAENIYDYFIESALLRHSSTTADGQKKIGREILPVLAKISDDIVRAHYIEKLAKSLDLNVNLVAQAVEKKVTEIYPQEPSSLSQNIKSTIGLEEYFLALFISYDDLKSWPDLKVLPLDFENEAAGRFWQWLNAIIKFARRRQKSQNFAKLSKKLPKELTGFVDNLYLINISPAFGEKEAWGEELIKLAKRIKQRSLKRQLSLISQKLKLAQTKKDNRQVAILTKNFDKLARNLERDL</sequence>
<evidence type="ECO:0000256" key="9">
    <source>
        <dbReference type="ARBA" id="ARBA00022842"/>
    </source>
</evidence>
<comment type="subunit">
    <text evidence="12">Monomer. Interacts with DnaB.</text>
</comment>
<dbReference type="AlphaFoldDB" id="A0A0G0VSI2"/>
<dbReference type="Pfam" id="PF08275">
    <property type="entry name" value="DNAG_N"/>
    <property type="match status" value="1"/>
</dbReference>
<dbReference type="PATRIC" id="fig|1618411.3.peg.873"/>
<evidence type="ECO:0000256" key="6">
    <source>
        <dbReference type="ARBA" id="ARBA00022723"/>
    </source>
</evidence>
<dbReference type="GO" id="GO:0003677">
    <property type="term" value="F:DNA binding"/>
    <property type="evidence" value="ECO:0007669"/>
    <property type="project" value="UniProtKB-KW"/>
</dbReference>
<name>A0A0G0VSI2_9BACT</name>
<dbReference type="SMART" id="SM00400">
    <property type="entry name" value="ZnF_CHCC"/>
    <property type="match status" value="1"/>
</dbReference>
<evidence type="ECO:0000256" key="1">
    <source>
        <dbReference type="ARBA" id="ARBA00022478"/>
    </source>
</evidence>
<reference evidence="16 17" key="1">
    <citation type="journal article" date="2015" name="Nature">
        <title>rRNA introns, odd ribosomes, and small enigmatic genomes across a large radiation of phyla.</title>
        <authorList>
            <person name="Brown C.T."/>
            <person name="Hug L.A."/>
            <person name="Thomas B.C."/>
            <person name="Sharon I."/>
            <person name="Castelle C.J."/>
            <person name="Singh A."/>
            <person name="Wilkins M.J."/>
            <person name="Williams K.H."/>
            <person name="Banfield J.F."/>
        </authorList>
    </citation>
    <scope>NUCLEOTIDE SEQUENCE [LARGE SCALE GENOMIC DNA]</scope>
</reference>
<dbReference type="InterPro" id="IPR013264">
    <property type="entry name" value="DNAG_N"/>
</dbReference>
<dbReference type="InterPro" id="IPR037068">
    <property type="entry name" value="DNA_primase_core_N_sf"/>
</dbReference>
<dbReference type="EMBL" id="LCBC01000014">
    <property type="protein sequence ID" value="KKS03844.1"/>
    <property type="molecule type" value="Genomic_DNA"/>
</dbReference>
<dbReference type="Gene3D" id="3.90.580.10">
    <property type="entry name" value="Zinc finger, CHC2-type domain"/>
    <property type="match status" value="1"/>
</dbReference>
<evidence type="ECO:0000256" key="7">
    <source>
        <dbReference type="ARBA" id="ARBA00022771"/>
    </source>
</evidence>
<gene>
    <name evidence="12" type="primary">dnaG</name>
    <name evidence="16" type="ORF">UU56_C0014G0043</name>
</gene>
<evidence type="ECO:0000256" key="12">
    <source>
        <dbReference type="HAMAP-Rule" id="MF_00974"/>
    </source>
</evidence>
<evidence type="ECO:0000259" key="15">
    <source>
        <dbReference type="PROSITE" id="PS50880"/>
    </source>
</evidence>
<dbReference type="Proteomes" id="UP000034493">
    <property type="component" value="Unassembled WGS sequence"/>
</dbReference>
<comment type="catalytic activity">
    <reaction evidence="12">
        <text>ssDNA + n NTP = ssDNA/pppN(pN)n-1 hybrid + (n-1) diphosphate.</text>
        <dbReference type="EC" id="2.7.7.101"/>
    </reaction>
</comment>
<evidence type="ECO:0000256" key="8">
    <source>
        <dbReference type="ARBA" id="ARBA00022833"/>
    </source>
</evidence>
<evidence type="ECO:0000256" key="4">
    <source>
        <dbReference type="ARBA" id="ARBA00022695"/>
    </source>
</evidence>
<dbReference type="GO" id="GO:1990077">
    <property type="term" value="C:primosome complex"/>
    <property type="evidence" value="ECO:0007669"/>
    <property type="project" value="UniProtKB-KW"/>
</dbReference>
<evidence type="ECO:0000313" key="17">
    <source>
        <dbReference type="Proteomes" id="UP000034493"/>
    </source>
</evidence>
<keyword evidence="9" id="KW-0460">Magnesium</keyword>
<comment type="cofactor">
    <cofactor evidence="12 13 14">
        <name>Zn(2+)</name>
        <dbReference type="ChEBI" id="CHEBI:29105"/>
    </cofactor>
    <text evidence="12 13 14">Binds 1 zinc ion per monomer.</text>
</comment>
<evidence type="ECO:0000256" key="14">
    <source>
        <dbReference type="PIRSR" id="PIRSR002811-1"/>
    </source>
</evidence>
<comment type="caution">
    <text evidence="16">The sequence shown here is derived from an EMBL/GenBank/DDBJ whole genome shotgun (WGS) entry which is preliminary data.</text>
</comment>
<dbReference type="CDD" id="cd03364">
    <property type="entry name" value="TOPRIM_DnaG_primases"/>
    <property type="match status" value="1"/>
</dbReference>
<keyword evidence="7 12" id="KW-0863">Zinc-finger</keyword>
<evidence type="ECO:0000256" key="10">
    <source>
        <dbReference type="ARBA" id="ARBA00023125"/>
    </source>
</evidence>
<dbReference type="InterPro" id="IPR006295">
    <property type="entry name" value="DNA_primase_DnaG"/>
</dbReference>
<keyword evidence="4 12" id="KW-0548">Nucleotidyltransferase</keyword>
<evidence type="ECO:0000256" key="3">
    <source>
        <dbReference type="ARBA" id="ARBA00022679"/>
    </source>
</evidence>
<dbReference type="Gene3D" id="3.90.980.10">
    <property type="entry name" value="DNA primase, catalytic core, N-terminal domain"/>
    <property type="match status" value="1"/>
</dbReference>
<feature type="domain" description="Toprim" evidence="15">
    <location>
        <begin position="259"/>
        <end position="342"/>
    </location>
</feature>
<dbReference type="HAMAP" id="MF_00974">
    <property type="entry name" value="DNA_primase_DnaG"/>
    <property type="match status" value="1"/>
</dbReference>
<dbReference type="GO" id="GO:0003899">
    <property type="term" value="F:DNA-directed RNA polymerase activity"/>
    <property type="evidence" value="ECO:0007669"/>
    <property type="project" value="UniProtKB-UniRule"/>
</dbReference>
<dbReference type="Pfam" id="PF13155">
    <property type="entry name" value="Toprim_2"/>
    <property type="match status" value="1"/>
</dbReference>